<dbReference type="OrthoDB" id="3765294at2"/>
<feature type="region of interest" description="Disordered" evidence="2">
    <location>
        <begin position="22"/>
        <end position="51"/>
    </location>
</feature>
<dbReference type="Pfam" id="PF10145">
    <property type="entry name" value="PhageMin_Tail"/>
    <property type="match status" value="1"/>
</dbReference>
<evidence type="ECO:0000256" key="2">
    <source>
        <dbReference type="SAM" id="MobiDB-lite"/>
    </source>
</evidence>
<name>A0A4R2K550_9PSEU</name>
<keyword evidence="3" id="KW-0472">Membrane</keyword>
<feature type="compositionally biased region" description="Basic and acidic residues" evidence="2">
    <location>
        <begin position="31"/>
        <end position="45"/>
    </location>
</feature>
<feature type="transmembrane region" description="Helical" evidence="3">
    <location>
        <begin position="459"/>
        <end position="480"/>
    </location>
</feature>
<dbReference type="PANTHER" id="PTHR37813:SF1">
    <property type="entry name" value="FELS-2 PROPHAGE PROTEIN"/>
    <property type="match status" value="1"/>
</dbReference>
<sequence>MANKNTATLVLAGDEKKLTDAMDRVGSATKRMTDQVDKSSSDMERLTGQSTEKSAKSYTGFIGKIGEVGLAIQGLSTVGDVLGNIIGGQDIAGKLGAQLGTTTEEAGKLGGLAGKIYADNFGESLDDVGAAVSQVVRNIGGMDQLGADGLKQVSESALALRDTFDIDVTESTNAVGHLLKTGLVKDAQQGMDLVAVAFQKIPNAAEDATDTLSEYSVQFQKLGLDGPHALGLIAQGMQAGARNTDVLADALKEFSIRAVDGSATSIDGFKQLGLNATTTAEMIARGGDSASQGLNLVLEKLRGIKDPVKQGQIAVELFGTKAEDLGKALYALDPSKATQALGSFEGAAKRTGDSLSSGPTAKIEAAKRAFEGWATDTIANVVIPVVSGFVDLLNATLVPALSSVVGWVKENWSWLSIVLAVIAAMAAPIVAVQVAMAAWEAATKLVTIAQTALNAVMDANPILLIISVLAGLVAAFVMLWEKSAGFRQFWIDLWEQVQNVVGVAVHWVVDRWHDLIDAFNATVAFFQRVGSAIGDAISGGIRGAINWVIGVVNGFLHGINWVIDGLNHLPGVNIGHIPDIPRLHTGGQVGGASGSEQLRVLQAGETVFPADKPLPSGGGATATVRVAGDVDSGFATWFQNMVRTGVITIEVT</sequence>
<dbReference type="Proteomes" id="UP000295680">
    <property type="component" value="Unassembled WGS sequence"/>
</dbReference>
<feature type="transmembrane region" description="Helical" evidence="3">
    <location>
        <begin position="414"/>
        <end position="439"/>
    </location>
</feature>
<keyword evidence="3" id="KW-0812">Transmembrane</keyword>
<keyword evidence="6" id="KW-1185">Reference proteome</keyword>
<feature type="domain" description="Phage tail tape measure protein" evidence="4">
    <location>
        <begin position="118"/>
        <end position="319"/>
    </location>
</feature>
<dbReference type="AlphaFoldDB" id="A0A4R2K550"/>
<dbReference type="PANTHER" id="PTHR37813">
    <property type="entry name" value="FELS-2 PROPHAGE PROTEIN"/>
    <property type="match status" value="1"/>
</dbReference>
<gene>
    <name evidence="5" type="ORF">EV192_101740</name>
</gene>
<reference evidence="5 6" key="1">
    <citation type="submission" date="2019-03" db="EMBL/GenBank/DDBJ databases">
        <title>Genomic Encyclopedia of Type Strains, Phase IV (KMG-IV): sequencing the most valuable type-strain genomes for metagenomic binning, comparative biology and taxonomic classification.</title>
        <authorList>
            <person name="Goeker M."/>
        </authorList>
    </citation>
    <scope>NUCLEOTIDE SEQUENCE [LARGE SCALE GENOMIC DNA]</scope>
    <source>
        <strain evidence="5 6">DSM 45934</strain>
    </source>
</reference>
<comment type="caution">
    <text evidence="5">The sequence shown here is derived from an EMBL/GenBank/DDBJ whole genome shotgun (WGS) entry which is preliminary data.</text>
</comment>
<dbReference type="EMBL" id="SLWS01000001">
    <property type="protein sequence ID" value="TCO64956.1"/>
    <property type="molecule type" value="Genomic_DNA"/>
</dbReference>
<evidence type="ECO:0000256" key="3">
    <source>
        <dbReference type="SAM" id="Phobius"/>
    </source>
</evidence>
<organism evidence="5 6">
    <name type="scientific">Actinocrispum wychmicini</name>
    <dbReference type="NCBI Taxonomy" id="1213861"/>
    <lineage>
        <taxon>Bacteria</taxon>
        <taxon>Bacillati</taxon>
        <taxon>Actinomycetota</taxon>
        <taxon>Actinomycetes</taxon>
        <taxon>Pseudonocardiales</taxon>
        <taxon>Pseudonocardiaceae</taxon>
        <taxon>Actinocrispum</taxon>
    </lineage>
</organism>
<protein>
    <submittedName>
        <fullName evidence="5">Phage-related minor tail protein</fullName>
    </submittedName>
</protein>
<feature type="transmembrane region" description="Helical" evidence="3">
    <location>
        <begin position="381"/>
        <end position="402"/>
    </location>
</feature>
<accession>A0A4R2K550</accession>
<evidence type="ECO:0000256" key="1">
    <source>
        <dbReference type="ARBA" id="ARBA00022612"/>
    </source>
</evidence>
<evidence type="ECO:0000313" key="5">
    <source>
        <dbReference type="EMBL" id="TCO64956.1"/>
    </source>
</evidence>
<evidence type="ECO:0000259" key="4">
    <source>
        <dbReference type="Pfam" id="PF10145"/>
    </source>
</evidence>
<proteinExistence type="predicted"/>
<evidence type="ECO:0000313" key="6">
    <source>
        <dbReference type="Proteomes" id="UP000295680"/>
    </source>
</evidence>
<dbReference type="InterPro" id="IPR010090">
    <property type="entry name" value="Phage_tape_meas"/>
</dbReference>
<dbReference type="RefSeq" id="WP_132111033.1">
    <property type="nucleotide sequence ID" value="NZ_SLWS01000001.1"/>
</dbReference>
<keyword evidence="3" id="KW-1133">Transmembrane helix</keyword>
<keyword evidence="1" id="KW-1188">Viral release from host cell</keyword>